<dbReference type="Proteomes" id="UP000321798">
    <property type="component" value="Unassembled WGS sequence"/>
</dbReference>
<dbReference type="AlphaFoldDB" id="A0A512PGZ8"/>
<dbReference type="GO" id="GO:0016779">
    <property type="term" value="F:nucleotidyltransferase activity"/>
    <property type="evidence" value="ECO:0007669"/>
    <property type="project" value="UniProtKB-KW"/>
</dbReference>
<name>A0A512PGZ8_9CELL</name>
<comment type="caution">
    <text evidence="2">The sequence shown here is derived from an EMBL/GenBank/DDBJ whole genome shotgun (WGS) entry which is preliminary data.</text>
</comment>
<evidence type="ECO:0000256" key="1">
    <source>
        <dbReference type="SAM" id="MobiDB-lite"/>
    </source>
</evidence>
<evidence type="ECO:0000313" key="3">
    <source>
        <dbReference type="Proteomes" id="UP000321798"/>
    </source>
</evidence>
<dbReference type="Pfam" id="PF00132">
    <property type="entry name" value="Hexapep"/>
    <property type="match status" value="1"/>
</dbReference>
<dbReference type="Pfam" id="PF14602">
    <property type="entry name" value="Hexapep_2"/>
    <property type="match status" value="1"/>
</dbReference>
<dbReference type="Gene3D" id="2.160.10.10">
    <property type="entry name" value="Hexapeptide repeat proteins"/>
    <property type="match status" value="1"/>
</dbReference>
<keyword evidence="2" id="KW-0808">Transferase</keyword>
<sequence>MTDASPRQDPTEQGPFEQGPTEQGPTEQGPTEQGPTIAPTADVDPRAHVGAGTKVWHLAQVREDAQVGEDCIIGRGAYIGPGVVVGDRCKIQNHALVYEPAVLEPGAFVGPAAVFTNDYFPRAVNPDGSLKSADDWHAVGVTVREGASIGARAVCVAPVTIGRWALVAAGSVVTKDVPDHALVAGVPARRLRWVGRAGHPLEPADPRESGECRWVCPVTGETYLETDGTLRLLAQPDDTL</sequence>
<protein>
    <submittedName>
        <fullName evidence="2">Acetylglucosamine-1-phosphate uridylyltransferase</fullName>
    </submittedName>
</protein>
<dbReference type="InterPro" id="IPR001451">
    <property type="entry name" value="Hexapep"/>
</dbReference>
<keyword evidence="3" id="KW-1185">Reference proteome</keyword>
<dbReference type="InterPro" id="IPR011004">
    <property type="entry name" value="Trimer_LpxA-like_sf"/>
</dbReference>
<feature type="region of interest" description="Disordered" evidence="1">
    <location>
        <begin position="1"/>
        <end position="45"/>
    </location>
</feature>
<dbReference type="PANTHER" id="PTHR43300">
    <property type="entry name" value="ACETYLTRANSFERASE"/>
    <property type="match status" value="1"/>
</dbReference>
<dbReference type="SUPFAM" id="SSF51161">
    <property type="entry name" value="Trimeric LpxA-like enzymes"/>
    <property type="match status" value="1"/>
</dbReference>
<reference evidence="2 3" key="1">
    <citation type="submission" date="2019-07" db="EMBL/GenBank/DDBJ databases">
        <title>Whole genome shotgun sequence of Cellulomonas soli NBRC 109434.</title>
        <authorList>
            <person name="Hosoyama A."/>
            <person name="Uohara A."/>
            <person name="Ohji S."/>
            <person name="Ichikawa N."/>
        </authorList>
    </citation>
    <scope>NUCLEOTIDE SEQUENCE [LARGE SCALE GENOMIC DNA]</scope>
    <source>
        <strain evidence="2 3">NBRC 109434</strain>
    </source>
</reference>
<keyword evidence="2" id="KW-0548">Nucleotidyltransferase</keyword>
<dbReference type="InterPro" id="IPR050179">
    <property type="entry name" value="Trans_hexapeptide_repeat"/>
</dbReference>
<proteinExistence type="predicted"/>
<dbReference type="PANTHER" id="PTHR43300:SF4">
    <property type="entry name" value="ACYL-[ACYL-CARRIER-PROTEIN]--UDP-N-ACETYLGLUCOSAMINE O-ACYLTRANSFERASE"/>
    <property type="match status" value="1"/>
</dbReference>
<organism evidence="2 3">
    <name type="scientific">Cellulomonas soli</name>
    <dbReference type="NCBI Taxonomy" id="931535"/>
    <lineage>
        <taxon>Bacteria</taxon>
        <taxon>Bacillati</taxon>
        <taxon>Actinomycetota</taxon>
        <taxon>Actinomycetes</taxon>
        <taxon>Micrococcales</taxon>
        <taxon>Cellulomonadaceae</taxon>
        <taxon>Cellulomonas</taxon>
    </lineage>
</organism>
<gene>
    <name evidence="2" type="ORF">CSO01_32010</name>
</gene>
<dbReference type="EMBL" id="BKAL01000013">
    <property type="protein sequence ID" value="GEP70486.1"/>
    <property type="molecule type" value="Genomic_DNA"/>
</dbReference>
<accession>A0A512PGZ8</accession>
<evidence type="ECO:0000313" key="2">
    <source>
        <dbReference type="EMBL" id="GEP70486.1"/>
    </source>
</evidence>
<feature type="compositionally biased region" description="Polar residues" evidence="1">
    <location>
        <begin position="20"/>
        <end position="34"/>
    </location>
</feature>
<dbReference type="CDD" id="cd03358">
    <property type="entry name" value="LbH_WxcM_N_like"/>
    <property type="match status" value="1"/>
</dbReference>